<gene>
    <name evidence="2" type="ORF">SISNIDRAFT_549206</name>
</gene>
<reference evidence="2 3" key="1">
    <citation type="journal article" date="2016" name="Mol. Biol. Evol.">
        <title>Comparative Genomics of Early-Diverging Mushroom-Forming Fungi Provides Insights into the Origins of Lignocellulose Decay Capabilities.</title>
        <authorList>
            <person name="Nagy L.G."/>
            <person name="Riley R."/>
            <person name="Tritt A."/>
            <person name="Adam C."/>
            <person name="Daum C."/>
            <person name="Floudas D."/>
            <person name="Sun H."/>
            <person name="Yadav J.S."/>
            <person name="Pangilinan J."/>
            <person name="Larsson K.H."/>
            <person name="Matsuura K."/>
            <person name="Barry K."/>
            <person name="Labutti K."/>
            <person name="Kuo R."/>
            <person name="Ohm R.A."/>
            <person name="Bhattacharya S.S."/>
            <person name="Shirouzu T."/>
            <person name="Yoshinaga Y."/>
            <person name="Martin F.M."/>
            <person name="Grigoriev I.V."/>
            <person name="Hibbett D.S."/>
        </authorList>
    </citation>
    <scope>NUCLEOTIDE SEQUENCE [LARGE SCALE GENOMIC DNA]</scope>
    <source>
        <strain evidence="2 3">HHB9708</strain>
    </source>
</reference>
<protein>
    <submittedName>
        <fullName evidence="2">Uncharacterized protein</fullName>
    </submittedName>
</protein>
<dbReference type="Proteomes" id="UP000076722">
    <property type="component" value="Unassembled WGS sequence"/>
</dbReference>
<evidence type="ECO:0000256" key="1">
    <source>
        <dbReference type="SAM" id="MobiDB-lite"/>
    </source>
</evidence>
<dbReference type="AlphaFoldDB" id="A0A164V8D0"/>
<evidence type="ECO:0000313" key="2">
    <source>
        <dbReference type="EMBL" id="KZS93915.1"/>
    </source>
</evidence>
<accession>A0A164V8D0</accession>
<organism evidence="2 3">
    <name type="scientific">Sistotremastrum niveocremeum HHB9708</name>
    <dbReference type="NCBI Taxonomy" id="1314777"/>
    <lineage>
        <taxon>Eukaryota</taxon>
        <taxon>Fungi</taxon>
        <taxon>Dikarya</taxon>
        <taxon>Basidiomycota</taxon>
        <taxon>Agaricomycotina</taxon>
        <taxon>Agaricomycetes</taxon>
        <taxon>Sistotremastrales</taxon>
        <taxon>Sistotremastraceae</taxon>
        <taxon>Sertulicium</taxon>
        <taxon>Sertulicium niveocremeum</taxon>
    </lineage>
</organism>
<feature type="region of interest" description="Disordered" evidence="1">
    <location>
        <begin position="1"/>
        <end position="22"/>
    </location>
</feature>
<proteinExistence type="predicted"/>
<keyword evidence="3" id="KW-1185">Reference proteome</keyword>
<dbReference type="EMBL" id="KV419405">
    <property type="protein sequence ID" value="KZS93915.1"/>
    <property type="molecule type" value="Genomic_DNA"/>
</dbReference>
<name>A0A164V8D0_9AGAM</name>
<evidence type="ECO:0000313" key="3">
    <source>
        <dbReference type="Proteomes" id="UP000076722"/>
    </source>
</evidence>
<sequence length="188" mass="20527">MSSSALPPLHSLGLPTLPKSTSPVPSLLVSSNDIECDLPRPIQPPSLPAIQIYSRRQASTRLFAHRHRPRNLSLSNSDTSSDGEDCVSVSTVLRNVHISTAIKPSPVRRGTIAPEFISLRAGQKRKFRLVPCPGGKPHVVLLQPRTGADKGAEALLLSGSAISNYVRSKEKLESITRRKTHPYRVVFE</sequence>